<gene>
    <name evidence="1" type="ORF">ACFOW8_08060</name>
</gene>
<protein>
    <recommendedName>
        <fullName evidence="3">Lsr2 protein</fullName>
    </recommendedName>
</protein>
<evidence type="ECO:0000313" key="2">
    <source>
        <dbReference type="Proteomes" id="UP001595767"/>
    </source>
</evidence>
<dbReference type="RefSeq" id="WP_378547670.1">
    <property type="nucleotide sequence ID" value="NZ_JBHSBA010000003.1"/>
</dbReference>
<evidence type="ECO:0000313" key="1">
    <source>
        <dbReference type="EMBL" id="MFC4124877.1"/>
    </source>
</evidence>
<proteinExistence type="predicted"/>
<organism evidence="1 2">
    <name type="scientific">Nocardia rhizosphaerae</name>
    <dbReference type="NCBI Taxonomy" id="1691571"/>
    <lineage>
        <taxon>Bacteria</taxon>
        <taxon>Bacillati</taxon>
        <taxon>Actinomycetota</taxon>
        <taxon>Actinomycetes</taxon>
        <taxon>Mycobacteriales</taxon>
        <taxon>Nocardiaceae</taxon>
        <taxon>Nocardia</taxon>
    </lineage>
</organism>
<accession>A0ABV8L239</accession>
<keyword evidence="2" id="KW-1185">Reference proteome</keyword>
<dbReference type="Proteomes" id="UP001595767">
    <property type="component" value="Unassembled WGS sequence"/>
</dbReference>
<comment type="caution">
    <text evidence="1">The sequence shown here is derived from an EMBL/GenBank/DDBJ whole genome shotgun (WGS) entry which is preliminary data.</text>
</comment>
<dbReference type="EMBL" id="JBHSBA010000003">
    <property type="protein sequence ID" value="MFC4124877.1"/>
    <property type="molecule type" value="Genomic_DNA"/>
</dbReference>
<sequence length="50" mass="6034">MTARREVTPEMQAWIDEQMKHFRLPEDMEPAVRLMRQYAREARKNQESAA</sequence>
<evidence type="ECO:0008006" key="3">
    <source>
        <dbReference type="Google" id="ProtNLM"/>
    </source>
</evidence>
<reference evidence="2" key="1">
    <citation type="journal article" date="2019" name="Int. J. Syst. Evol. Microbiol.">
        <title>The Global Catalogue of Microorganisms (GCM) 10K type strain sequencing project: providing services to taxonomists for standard genome sequencing and annotation.</title>
        <authorList>
            <consortium name="The Broad Institute Genomics Platform"/>
            <consortium name="The Broad Institute Genome Sequencing Center for Infectious Disease"/>
            <person name="Wu L."/>
            <person name="Ma J."/>
        </authorList>
    </citation>
    <scope>NUCLEOTIDE SEQUENCE [LARGE SCALE GENOMIC DNA]</scope>
    <source>
        <strain evidence="2">CGMCC 4.7204</strain>
    </source>
</reference>
<name>A0ABV8L239_9NOCA</name>